<feature type="transmembrane region" description="Helical" evidence="1">
    <location>
        <begin position="197"/>
        <end position="221"/>
    </location>
</feature>
<accession>A0A086J4A3</accession>
<protein>
    <submittedName>
        <fullName evidence="2">Uncharacterized protein</fullName>
    </submittedName>
</protein>
<accession>H8ZE32</accession>
<dbReference type="EMBL" id="AKIJ01000001">
    <property type="protein sequence ID" value="KFG26971.1"/>
    <property type="molecule type" value="Genomic_DNA"/>
</dbReference>
<keyword evidence="4" id="KW-1185">Reference proteome</keyword>
<evidence type="ECO:0000313" key="3">
    <source>
        <dbReference type="EMBL" id="KFG26971.1"/>
    </source>
</evidence>
<dbReference type="Proteomes" id="UP000054524">
    <property type="component" value="Unassembled WGS sequence"/>
</dbReference>
<dbReference type="AlphaFoldDB" id="H8ZE32"/>
<dbReference type="HOGENOM" id="CLU_1205067_0_0_1"/>
<feature type="transmembrane region" description="Helical" evidence="1">
    <location>
        <begin position="164"/>
        <end position="182"/>
    </location>
</feature>
<gene>
    <name evidence="2" type="ORF">NERG_01853</name>
    <name evidence="3" type="ORF">NESG_00041</name>
</gene>
<dbReference type="OrthoDB" id="2188532at2759"/>
<dbReference type="Proteomes" id="UP000005622">
    <property type="component" value="Unassembled WGS sequence"/>
</dbReference>
<feature type="transmembrane region" description="Helical" evidence="1">
    <location>
        <begin position="109"/>
        <end position="129"/>
    </location>
</feature>
<organism evidence="2">
    <name type="scientific">Nematocida ausubeli (strain ATCC PRA-371 / ERTm2)</name>
    <name type="common">Nematode killer fungus</name>
    <dbReference type="NCBI Taxonomy" id="1913371"/>
    <lineage>
        <taxon>Eukaryota</taxon>
        <taxon>Fungi</taxon>
        <taxon>Fungi incertae sedis</taxon>
        <taxon>Microsporidia</taxon>
        <taxon>Nematocida</taxon>
    </lineage>
</organism>
<evidence type="ECO:0000313" key="2">
    <source>
        <dbReference type="EMBL" id="EHY65407.1"/>
    </source>
</evidence>
<name>H8ZE32_NEMA1</name>
<proteinExistence type="predicted"/>
<reference evidence="3 4" key="3">
    <citation type="journal article" date="2014" name="Genome Announc.">
        <title>Genome Sequence of the Microsporidian Species Nematocida sp1 Strain ERTm6 (ATCC PRA-372).</title>
        <authorList>
            <person name="Bakowski M.A."/>
            <person name="Priest M."/>
            <person name="Young S."/>
            <person name="Cuomo C.A."/>
            <person name="Troemel E.R."/>
        </authorList>
    </citation>
    <scope>NUCLEOTIDE SEQUENCE [LARGE SCALE GENOMIC DNA]</scope>
    <source>
        <strain evidence="3 4">ERTm6</strain>
    </source>
</reference>
<evidence type="ECO:0000256" key="1">
    <source>
        <dbReference type="SAM" id="Phobius"/>
    </source>
</evidence>
<feature type="transmembrane region" description="Helical" evidence="1">
    <location>
        <begin position="141"/>
        <end position="159"/>
    </location>
</feature>
<reference evidence="3" key="2">
    <citation type="submission" date="2012-10" db="EMBL/GenBank/DDBJ databases">
        <authorList>
            <consortium name="The Broad Institute Genome Sequencing Platform"/>
            <consortium name="The Broad Institute Genome Sequencing Center for Infectious Disease"/>
            <person name="Cuomo C."/>
            <person name="Troemel E."/>
            <person name="Walker B."/>
            <person name="Young S.K."/>
            <person name="Zeng Q."/>
            <person name="Gargeya S."/>
            <person name="Fitzgerald M."/>
            <person name="Haas B."/>
            <person name="Abouelleil A."/>
            <person name="Alvarado L."/>
            <person name="Arachchi H.M."/>
            <person name="Berlin A.M."/>
            <person name="Chapman S.B."/>
            <person name="Goldberg J."/>
            <person name="Griggs A."/>
            <person name="Gujja S."/>
            <person name="Hansen M."/>
            <person name="Howarth C."/>
            <person name="Imamovic A."/>
            <person name="Larimer J."/>
            <person name="McCowan C."/>
            <person name="Murphy C."/>
            <person name="Neiman D."/>
            <person name="Pearson M."/>
            <person name="Priest M."/>
            <person name="Roberts A."/>
            <person name="Saif S."/>
            <person name="Shea T."/>
            <person name="Sisk P."/>
            <person name="Sykes S."/>
            <person name="Wortman J."/>
            <person name="Nusbaum C."/>
            <person name="Birren B."/>
        </authorList>
    </citation>
    <scope>NUCLEOTIDE SEQUENCE</scope>
    <source>
        <strain evidence="3">ERTm6</strain>
    </source>
</reference>
<keyword evidence="1" id="KW-0812">Transmembrane</keyword>
<reference evidence="2" key="1">
    <citation type="submission" date="2011-03" db="EMBL/GenBank/DDBJ databases">
        <title>The Genome Sequence of Nematocida sp1 strain ERTm2.</title>
        <authorList>
            <consortium name="The Broad Institute Genome Sequencing Platform"/>
            <consortium name="The Broad Institute Genome Sequencing Center for Infectious Disease"/>
            <person name="Cuomo C."/>
            <person name="Troemel E."/>
            <person name="Young S.K."/>
            <person name="Zeng Q."/>
            <person name="Gargeya S."/>
            <person name="Fitzgerald M."/>
            <person name="Haas B."/>
            <person name="Abouelleil A."/>
            <person name="Alvarado L."/>
            <person name="Arachchi H.M."/>
            <person name="Berlin A."/>
            <person name="Brown A."/>
            <person name="Chapman S.B."/>
            <person name="Chen Z."/>
            <person name="Dunbar C."/>
            <person name="Freedman E."/>
            <person name="Gearin G."/>
            <person name="Gellesch M."/>
            <person name="Goldberg J."/>
            <person name="Griggs A."/>
            <person name="Gujja S."/>
            <person name="Heilman E.R."/>
            <person name="Heiman D."/>
            <person name="Howarth C."/>
            <person name="Larson L."/>
            <person name="Lui A."/>
            <person name="MacDonald P.J.P."/>
            <person name="Mehta T."/>
            <person name="Montmayeur A."/>
            <person name="Murphy C."/>
            <person name="Neiman D."/>
            <person name="Pearson M."/>
            <person name="Priest M."/>
            <person name="Roberts A."/>
            <person name="Saif S."/>
            <person name="Shea T."/>
            <person name="Shenoy N."/>
            <person name="Sisk P."/>
            <person name="Stolte C."/>
            <person name="Sykes S."/>
            <person name="White J."/>
            <person name="Yandava C."/>
            <person name="Wortman J."/>
            <person name="Nusbaum C."/>
            <person name="Birren B."/>
        </authorList>
    </citation>
    <scope>NUCLEOTIDE SEQUENCE</scope>
    <source>
        <strain evidence="2">ERTm2</strain>
    </source>
</reference>
<dbReference type="EMBL" id="JH604636">
    <property type="protein sequence ID" value="EHY65407.1"/>
    <property type="molecule type" value="Genomic_DNA"/>
</dbReference>
<keyword evidence="1" id="KW-1133">Transmembrane helix</keyword>
<keyword evidence="1" id="KW-0472">Membrane</keyword>
<sequence>MIININVQEDISDLYLKQPPSIFKQLRSFSYKNLLELVRTLTSITILTLFLLSGYSTLKGIYAVDRVEFYNILLLFASTALVVSVKFLTRKKTSSNARVCEKMFLPIMLSLLITSAGISIGQSWIFFLLTNTIVQDSDYPLILLSHLIMFSLPSFQCFAKHANFIRLFPGILSFIAIAENRIGKYRKENVLIFNQSLSITGATACLLVILTVLCPLVRIYLEEFRQYRYI</sequence>
<feature type="transmembrane region" description="Helical" evidence="1">
    <location>
        <begin position="37"/>
        <end position="57"/>
    </location>
</feature>
<evidence type="ECO:0000313" key="4">
    <source>
        <dbReference type="Proteomes" id="UP000054524"/>
    </source>
</evidence>
<feature type="transmembrane region" description="Helical" evidence="1">
    <location>
        <begin position="69"/>
        <end position="88"/>
    </location>
</feature>